<reference evidence="1 4" key="2">
    <citation type="submission" date="2020-12" db="EMBL/GenBank/DDBJ databases">
        <title>FDA dAtabase for Regulatory Grade micrObial Sequences (FDA-ARGOS): Supporting development and validation of Infectious Disease Dx tests.</title>
        <authorList>
            <person name="Sproer C."/>
            <person name="Gronow S."/>
            <person name="Severitt S."/>
            <person name="Schroder I."/>
            <person name="Tallon L."/>
            <person name="Sadzewicz L."/>
            <person name="Zhao X."/>
            <person name="Boylan J."/>
            <person name="Ott S."/>
            <person name="Bowen H."/>
            <person name="Vavikolanu K."/>
            <person name="Mehta A."/>
            <person name="Aluvathingal J."/>
            <person name="Nadendla S."/>
            <person name="Lowell S."/>
            <person name="Myers T."/>
            <person name="Yan Y."/>
            <person name="Sichtig H."/>
        </authorList>
    </citation>
    <scope>NUCLEOTIDE SEQUENCE [LARGE SCALE GENOMIC DNA]</scope>
    <source>
        <strain evidence="1 4">FDAARGOS_907</strain>
    </source>
</reference>
<dbReference type="Proteomes" id="UP000594967">
    <property type="component" value="Chromosome"/>
</dbReference>
<dbReference type="GO" id="GO:0016740">
    <property type="term" value="F:transferase activity"/>
    <property type="evidence" value="ECO:0007669"/>
    <property type="project" value="UniProtKB-KW"/>
</dbReference>
<dbReference type="RefSeq" id="WP_063202534.1">
    <property type="nucleotide sequence ID" value="NZ_CAMITG010000006.1"/>
</dbReference>
<dbReference type="Proteomes" id="UP000248897">
    <property type="component" value="Chromosome 1"/>
</dbReference>
<gene>
    <name evidence="1" type="ORF">I6G64_06260</name>
    <name evidence="2" type="ORF">NCTC12961_01513</name>
</gene>
<dbReference type="EMBL" id="CP065673">
    <property type="protein sequence ID" value="QPS22003.1"/>
    <property type="molecule type" value="Genomic_DNA"/>
</dbReference>
<dbReference type="SUPFAM" id="SSF55729">
    <property type="entry name" value="Acyl-CoA N-acyltransferases (Nat)"/>
    <property type="match status" value="1"/>
</dbReference>
<name>A0A2X4UE55_SERPL</name>
<evidence type="ECO:0000313" key="1">
    <source>
        <dbReference type="EMBL" id="QPS22003.1"/>
    </source>
</evidence>
<dbReference type="InterPro" id="IPR029044">
    <property type="entry name" value="Nucleotide-diphossugar_trans"/>
</dbReference>
<dbReference type="InterPro" id="IPR016181">
    <property type="entry name" value="Acyl_CoA_acyltransferase"/>
</dbReference>
<dbReference type="InterPro" id="IPR007577">
    <property type="entry name" value="GlycoTrfase_DXD_sugar-bd_CS"/>
</dbReference>
<evidence type="ECO:0000313" key="2">
    <source>
        <dbReference type="EMBL" id="SQI33768.1"/>
    </source>
</evidence>
<dbReference type="Gene3D" id="3.90.550.20">
    <property type="match status" value="1"/>
</dbReference>
<keyword evidence="2" id="KW-0808">Transferase</keyword>
<dbReference type="Gene3D" id="3.40.630.30">
    <property type="match status" value="1"/>
</dbReference>
<proteinExistence type="predicted"/>
<dbReference type="AlphaFoldDB" id="A0A2X4UE55"/>
<accession>A0A2X4UE55</accession>
<protein>
    <submittedName>
        <fullName evidence="1 2">Glycosyltransferase</fullName>
    </submittedName>
</protein>
<reference evidence="2 3" key="1">
    <citation type="submission" date="2018-06" db="EMBL/GenBank/DDBJ databases">
        <authorList>
            <consortium name="Pathogen Informatics"/>
            <person name="Doyle S."/>
        </authorList>
    </citation>
    <scope>NUCLEOTIDE SEQUENCE [LARGE SCALE GENOMIC DNA]</scope>
    <source>
        <strain evidence="2 3">NCTC12961</strain>
    </source>
</reference>
<dbReference type="EMBL" id="LS483469">
    <property type="protein sequence ID" value="SQI33768.1"/>
    <property type="molecule type" value="Genomic_DNA"/>
</dbReference>
<dbReference type="STRING" id="82996.ADP72_04745"/>
<keyword evidence="4" id="KW-1185">Reference proteome</keyword>
<sequence length="653" mass="74671">MKLDDEHLGLMQHELFRADYEAWINNLKLAFVKSQRQRSPALLEQYRRGVSQLRAWLVEQGRLFDAAQCSSLFCVPTRPLAAQEKLLHRIWLGGAIPDDAREVISQWGDAQQAVRNTTADEWVGMLWVWDARQLKNEAYFSPASEVKGGLLGEFDAGNHRLQVHSLSELAQKRVGGNLDFIHALHDKRYYATLSDYFRFLILIEMGGMYMDIDTLPHRSATFFLLKPEVPDYLQFLPNGEVSHVSGLNLFLDETGMIIGRSGDRSLCKILAGLDQIYAAQSGDVPDKNPLYERRLFDAFYLLWCRHIGRTVLSHDSFCKDHGVHYDAVPQAVTCGIRGMRLLEDVLTNETLPLGEEELRSYRQCISRLEQVDWQLEQPTDLARHAEIFTVDEVPRMAYPAQIRSDIDHYHYYSVLSHDRALDRVNQLFGEYLIADNRRQIDEGNYWRLTVGAGDAALPQAQGGLHFLPGRQAGEADRIRMAKLLFATSYLEYCSAGNPAGMDLVSLQQAQNIDPYLDLITLAYDRCGAFIGFFTAASLDELYGVEASYLYRDEIKPLDEAYDDFVHSQCGADDYFVCSLAIESRFRGQGHFNSLFALIKQQAQQRRAKHIVLCVWQSSDACQIYLNKGFRVRGVFDYAWPIFFDRLLFLEYAL</sequence>
<dbReference type="Pfam" id="PF04488">
    <property type="entry name" value="Gly_transf_sug"/>
    <property type="match status" value="1"/>
</dbReference>
<evidence type="ECO:0000313" key="3">
    <source>
        <dbReference type="Proteomes" id="UP000248897"/>
    </source>
</evidence>
<organism evidence="2 3">
    <name type="scientific">Serratia plymuthica</name>
    <dbReference type="NCBI Taxonomy" id="82996"/>
    <lineage>
        <taxon>Bacteria</taxon>
        <taxon>Pseudomonadati</taxon>
        <taxon>Pseudomonadota</taxon>
        <taxon>Gammaproteobacteria</taxon>
        <taxon>Enterobacterales</taxon>
        <taxon>Yersiniaceae</taxon>
        <taxon>Serratia</taxon>
    </lineage>
</organism>
<evidence type="ECO:0000313" key="4">
    <source>
        <dbReference type="Proteomes" id="UP000594967"/>
    </source>
</evidence>
<dbReference type="SUPFAM" id="SSF53448">
    <property type="entry name" value="Nucleotide-diphospho-sugar transferases"/>
    <property type="match status" value="1"/>
</dbReference>